<reference evidence="2 3" key="1">
    <citation type="journal article" date="2013" name="Genome Announc.">
        <title>Draft Genome Sequence of the Moderately Halophilic Bacterium Marinobacter lipolyticus Strain SM19.</title>
        <authorList>
            <person name="Papke R.T."/>
            <person name="de la Haba R.R."/>
            <person name="Infante-Dominguez C."/>
            <person name="Perez D."/>
            <person name="Sanchez-Porro C."/>
            <person name="Lapierre P."/>
            <person name="Ventosa A."/>
        </authorList>
    </citation>
    <scope>NUCLEOTIDE SEQUENCE [LARGE SCALE GENOMIC DNA]</scope>
    <source>
        <strain evidence="2 3">SM19</strain>
    </source>
</reference>
<dbReference type="InterPro" id="IPR003781">
    <property type="entry name" value="CoA-bd"/>
</dbReference>
<protein>
    <recommendedName>
        <fullName evidence="1">CoA-binding domain-containing protein</fullName>
    </recommendedName>
</protein>
<dbReference type="STRING" id="1318628.MARLIPOL_09721"/>
<name>R8B009_9GAMM</name>
<dbReference type="OrthoDB" id="9804695at2"/>
<dbReference type="Pfam" id="PF13380">
    <property type="entry name" value="CoA_binding_2"/>
    <property type="match status" value="1"/>
</dbReference>
<accession>R8B009</accession>
<dbReference type="SMART" id="SM00881">
    <property type="entry name" value="CoA_binding"/>
    <property type="match status" value="1"/>
</dbReference>
<dbReference type="EMBL" id="ASAD01000011">
    <property type="protein sequence ID" value="EON91892.1"/>
    <property type="molecule type" value="Genomic_DNA"/>
</dbReference>
<proteinExistence type="predicted"/>
<feature type="domain" description="CoA-binding" evidence="1">
    <location>
        <begin position="12"/>
        <end position="107"/>
    </location>
</feature>
<comment type="caution">
    <text evidence="2">The sequence shown here is derived from an EMBL/GenBank/DDBJ whole genome shotgun (WGS) entry which is preliminary data.</text>
</comment>
<dbReference type="InterPro" id="IPR036291">
    <property type="entry name" value="NAD(P)-bd_dom_sf"/>
</dbReference>
<dbReference type="Gene3D" id="3.40.50.720">
    <property type="entry name" value="NAD(P)-binding Rossmann-like Domain"/>
    <property type="match status" value="1"/>
</dbReference>
<keyword evidence="3" id="KW-1185">Reference proteome</keyword>
<dbReference type="RefSeq" id="WP_012137956.1">
    <property type="nucleotide sequence ID" value="NZ_KE007325.1"/>
</dbReference>
<sequence length="146" mass="15679">MPTQTPEAIRAILTSIRTIALVGASNKIHRPSHEVMAYLQGRGYRVIPVNPKLAGQQLLGETVYADLNSLPEPVDMVELFLAPERTGPVINAAIKLNVPVVWMQIGVINEEGARKAEAAGLTVVMDRCPKQDIPRLGVPPVTGGAL</sequence>
<evidence type="ECO:0000259" key="1">
    <source>
        <dbReference type="SMART" id="SM00881"/>
    </source>
</evidence>
<dbReference type="AlphaFoldDB" id="R8B009"/>
<evidence type="ECO:0000313" key="3">
    <source>
        <dbReference type="Proteomes" id="UP000016540"/>
    </source>
</evidence>
<dbReference type="Proteomes" id="UP000016540">
    <property type="component" value="Unassembled WGS sequence"/>
</dbReference>
<dbReference type="PANTHER" id="PTHR33303:SF2">
    <property type="entry name" value="COA-BINDING DOMAIN-CONTAINING PROTEIN"/>
    <property type="match status" value="1"/>
</dbReference>
<dbReference type="SUPFAM" id="SSF51735">
    <property type="entry name" value="NAD(P)-binding Rossmann-fold domains"/>
    <property type="match status" value="1"/>
</dbReference>
<gene>
    <name evidence="2" type="ORF">MARLIPOL_09721</name>
</gene>
<organism evidence="2 3">
    <name type="scientific">Marinobacter lipolyticus SM19</name>
    <dbReference type="NCBI Taxonomy" id="1318628"/>
    <lineage>
        <taxon>Bacteria</taxon>
        <taxon>Pseudomonadati</taxon>
        <taxon>Pseudomonadota</taxon>
        <taxon>Gammaproteobacteria</taxon>
        <taxon>Pseudomonadales</taxon>
        <taxon>Marinobacteraceae</taxon>
        <taxon>Marinobacter</taxon>
    </lineage>
</organism>
<dbReference type="eggNOG" id="COG1832">
    <property type="taxonomic scope" value="Bacteria"/>
</dbReference>
<dbReference type="PANTHER" id="PTHR33303">
    <property type="entry name" value="CYTOPLASMIC PROTEIN-RELATED"/>
    <property type="match status" value="1"/>
</dbReference>
<dbReference type="PATRIC" id="fig|1318628.3.peg.1937"/>
<evidence type="ECO:0000313" key="2">
    <source>
        <dbReference type="EMBL" id="EON91892.1"/>
    </source>
</evidence>
<dbReference type="HOGENOM" id="CLU_112567_0_0_6"/>